<feature type="region of interest" description="Disordered" evidence="1">
    <location>
        <begin position="1"/>
        <end position="20"/>
    </location>
</feature>
<gene>
    <name evidence="2" type="ORF">QR685DRAFT_573339</name>
</gene>
<accession>A0ABR3D8V0</accession>
<evidence type="ECO:0000313" key="2">
    <source>
        <dbReference type="EMBL" id="KAL0469119.1"/>
    </source>
</evidence>
<sequence>MAVKQMNPQLSSTESRPARKCCPPRYGNNVEGFSKAYPSCPASTGPPRQQRIHQRGYHGMAAGSNRLPVTLRVSNVSTTDDDHPHRLAMIHPLYQLPKPLGPVTDSTPARPILTPTTPKPLSGRTASIGHQIVRPTCPQAPGSAMPARPGHVFCLVPIPAREGAWIAEFDRIPRVWGLFHGSPR</sequence>
<feature type="compositionally biased region" description="Polar residues" evidence="1">
    <location>
        <begin position="1"/>
        <end position="15"/>
    </location>
</feature>
<name>A0ABR3D8V0_NEUIN</name>
<comment type="caution">
    <text evidence="2">The sequence shown here is derived from an EMBL/GenBank/DDBJ whole genome shotgun (WGS) entry which is preliminary data.</text>
</comment>
<proteinExistence type="predicted"/>
<organism evidence="2 3">
    <name type="scientific">Neurospora intermedia</name>
    <dbReference type="NCBI Taxonomy" id="5142"/>
    <lineage>
        <taxon>Eukaryota</taxon>
        <taxon>Fungi</taxon>
        <taxon>Dikarya</taxon>
        <taxon>Ascomycota</taxon>
        <taxon>Pezizomycotina</taxon>
        <taxon>Sordariomycetes</taxon>
        <taxon>Sordariomycetidae</taxon>
        <taxon>Sordariales</taxon>
        <taxon>Sordariaceae</taxon>
        <taxon>Neurospora</taxon>
    </lineage>
</organism>
<keyword evidence="3" id="KW-1185">Reference proteome</keyword>
<evidence type="ECO:0000256" key="1">
    <source>
        <dbReference type="SAM" id="MobiDB-lite"/>
    </source>
</evidence>
<protein>
    <submittedName>
        <fullName evidence="2">Uncharacterized protein</fullName>
    </submittedName>
</protein>
<dbReference type="EMBL" id="JAVLET010000006">
    <property type="protein sequence ID" value="KAL0469119.1"/>
    <property type="molecule type" value="Genomic_DNA"/>
</dbReference>
<reference evidence="2 3" key="1">
    <citation type="submission" date="2023-09" db="EMBL/GenBank/DDBJ databases">
        <title>Multi-omics analysis of a traditional fermented food reveals byproduct-associated fungal strains for waste-to-food upcycling.</title>
        <authorList>
            <consortium name="Lawrence Berkeley National Laboratory"/>
            <person name="Rekdal V.M."/>
            <person name="Villalobos-Escobedo J.M."/>
            <person name="Rodriguez-Valeron N."/>
            <person name="Garcia M.O."/>
            <person name="Vasquez D.P."/>
            <person name="Damayanti I."/>
            <person name="Sorensen P.M."/>
            <person name="Baidoo E.E."/>
            <person name="De Carvalho A.C."/>
            <person name="Riley R."/>
            <person name="Lipzen A."/>
            <person name="He G."/>
            <person name="Yan M."/>
            <person name="Haridas S."/>
            <person name="Daum C."/>
            <person name="Yoshinaga Y."/>
            <person name="Ng V."/>
            <person name="Grigoriev I.V."/>
            <person name="Munk R."/>
            <person name="Nuraida L."/>
            <person name="Wijaya C.H."/>
            <person name="Morales P.-C."/>
            <person name="Keasling J.D."/>
        </authorList>
    </citation>
    <scope>NUCLEOTIDE SEQUENCE [LARGE SCALE GENOMIC DNA]</scope>
    <source>
        <strain evidence="2 3">FGSC 2613</strain>
    </source>
</reference>
<evidence type="ECO:0000313" key="3">
    <source>
        <dbReference type="Proteomes" id="UP001451303"/>
    </source>
</evidence>
<dbReference type="Proteomes" id="UP001451303">
    <property type="component" value="Unassembled WGS sequence"/>
</dbReference>